<reference evidence="2 3" key="1">
    <citation type="submission" date="2016-10" db="EMBL/GenBank/DDBJ databases">
        <title>Genome sequence of Mycobacterium talmonii.</title>
        <authorList>
            <person name="Greninger A.L."/>
            <person name="Elliott B."/>
            <person name="Vasireddy S."/>
            <person name="Vasireddy R."/>
        </authorList>
    </citation>
    <scope>NUCLEOTIDE SEQUENCE [LARGE SCALE GENOMIC DNA]</scope>
    <source>
        <strain evidence="3">NE-TNMC-100812</strain>
    </source>
</reference>
<feature type="chain" id="PRO_5038456173" evidence="1">
    <location>
        <begin position="22"/>
        <end position="65"/>
    </location>
</feature>
<gene>
    <name evidence="2" type="ORF">BKN37_08945</name>
</gene>
<dbReference type="AlphaFoldDB" id="A0A1S1NMZ2"/>
<evidence type="ECO:0000313" key="2">
    <source>
        <dbReference type="EMBL" id="OHV04628.1"/>
    </source>
</evidence>
<comment type="caution">
    <text evidence="2">The sequence shown here is derived from an EMBL/GenBank/DDBJ whole genome shotgun (WGS) entry which is preliminary data.</text>
</comment>
<sequence length="65" mass="7151">MTWTKLARQPCAALRAMPVCAAPLGVGYPRGRWLIGARDPRRAVRCRTRVRPSAGIHVVTGHYPA</sequence>
<name>A0A1S1NMZ2_9MYCO</name>
<protein>
    <submittedName>
        <fullName evidence="2">Uncharacterized protein</fullName>
    </submittedName>
</protein>
<organism evidence="2 3">
    <name type="scientific">Mycobacterium talmoniae</name>
    <dbReference type="NCBI Taxonomy" id="1858794"/>
    <lineage>
        <taxon>Bacteria</taxon>
        <taxon>Bacillati</taxon>
        <taxon>Actinomycetota</taxon>
        <taxon>Actinomycetes</taxon>
        <taxon>Mycobacteriales</taxon>
        <taxon>Mycobacteriaceae</taxon>
        <taxon>Mycobacterium</taxon>
    </lineage>
</organism>
<proteinExistence type="predicted"/>
<dbReference type="Proteomes" id="UP000179734">
    <property type="component" value="Unassembled WGS sequence"/>
</dbReference>
<feature type="signal peptide" evidence="1">
    <location>
        <begin position="1"/>
        <end position="21"/>
    </location>
</feature>
<evidence type="ECO:0000256" key="1">
    <source>
        <dbReference type="SAM" id="SignalP"/>
    </source>
</evidence>
<dbReference type="RefSeq" id="WP_071024599.1">
    <property type="nucleotide sequence ID" value="NZ_MLQM01000034.1"/>
</dbReference>
<evidence type="ECO:0000313" key="3">
    <source>
        <dbReference type="Proteomes" id="UP000179734"/>
    </source>
</evidence>
<keyword evidence="3" id="KW-1185">Reference proteome</keyword>
<keyword evidence="1" id="KW-0732">Signal</keyword>
<dbReference type="EMBL" id="MLQM01000034">
    <property type="protein sequence ID" value="OHV04628.1"/>
    <property type="molecule type" value="Genomic_DNA"/>
</dbReference>
<accession>A0A1S1NMZ2</accession>